<dbReference type="GO" id="GO:0004721">
    <property type="term" value="F:phosphoprotein phosphatase activity"/>
    <property type="evidence" value="ECO:0007669"/>
    <property type="project" value="UniProtKB-ARBA"/>
</dbReference>
<evidence type="ECO:0000256" key="7">
    <source>
        <dbReference type="ARBA" id="ARBA00022833"/>
    </source>
</evidence>
<sequence>MISAAGQSRPRQISTARETTLPSGSEEPLSLECVRRSDLFPRTRLVCDDPSLQQVPFPLLAGENAEFLGRSEDGVVTITNFRILICMRKSFVNVPLRLVETVEIRDLVCLVLTCKDATTVRCLFKNNDDCLKWHKRVLSRTGPPQDLNGIFAFAFFSHGSELQLPQAASQPSSSACDESAQLCVPLDDQYAYSFGKDVQRMKFDTKKAWRILLTNEDYSLCPSYPQHHIVPACVTDENINSVASFRSGRRFPSVVWRDQQTGAVIVRCSQPELGWLGWRNQDDEALIRSIPEACALDPGKLNSQSSQEDLGLDDEDGLQTQVKIATAKKMLLVDCRSYSAAIANRAKGGGCESADYYTNCEIHFMNLANIHTIRKSFHALRNLCSSYPDQANWFSNLDGTKWLQHIGAIIRATMTVVSAVKDSRCVLIHCSDGWDRTPQVCALAQLLLDPYYRTIQGFQWLVEREWLEFGHKFADRCGHATGSDDLNERAPVFLQWLDCVYQVTRQFPLAFEFNEAFLVKLVHHTYACLFGTFLFNTAQKRRNESMSNPTASVWSLLHPESTKFHNPVYSPTQDSQVLYPDDSVHRLSLWTSIYLSKNSPKTSGAEFVTNLEDNIEQVLTPDGGLQKTRSCENLTTVCASQEPSPNLARRLSDPNITCGVQDPLALLSKEVDSSQAKNSEDVTSDESTEYESVDTVGEVGSCVSEGGGSGVGESEGSTSPFPEEEAGEEGAASEQVASESRERVGEEGAEEGRVPSVCQSDKGNCGEGTEHSSHALNAEASGGSSKNNSSSSQASAQGGMENSLNGGASPGTSSSNLANGHLENGVETSLAVINGHADVGAELDSAVVNGLASGDDGVPQNGLTNGVHLGEENEVLQGSGGEHKLPIDGSTDTLTGNDDEVVDQALLLKARRRYNSDMGPQQARIYQNGCLLHMENGTSGNESDPEGEDGDRRRDLDPASVHSLKLMIQKNASISTSTTDISDSHVCASHCGGVGAAEMFACASSVCLHNRIGCSNAMCGMGGMGRPTPSSSEASPSVCSLAATPVNSHTPPSTCSPTPQGMEGKVSESPLCRQLNSVGRHLDSDGLTAFDDPLLTRVQQIEDGYKQRIAELEAQLTDAQQRLHQLLPSCNGAGRAMVEPAECLNCPQECSDGGEFSSLGAESNPASDVSWEQVDEKDSKITLWVPDHVVTHCAACGGNFWIGRRKHHCRNCGKVYCAPCSNYFAPVPAQHLQEPVRLCGGCFNTLHQPGPAAASDDSRIAVAAE</sequence>
<dbReference type="GO" id="GO:0004438">
    <property type="term" value="F:phosphatidylinositol-3-phosphate phosphatase activity"/>
    <property type="evidence" value="ECO:0007669"/>
    <property type="project" value="UniProtKB-ARBA"/>
</dbReference>
<dbReference type="InterPro" id="IPR011011">
    <property type="entry name" value="Znf_FYVE_PHD"/>
</dbReference>
<dbReference type="GO" id="GO:0016020">
    <property type="term" value="C:membrane"/>
    <property type="evidence" value="ECO:0007669"/>
    <property type="project" value="UniProtKB-SubCell"/>
</dbReference>
<evidence type="ECO:0000256" key="3">
    <source>
        <dbReference type="ARBA" id="ARBA00012903"/>
    </source>
</evidence>
<feature type="compositionally biased region" description="Low complexity" evidence="15">
    <location>
        <begin position="729"/>
        <end position="738"/>
    </location>
</feature>
<evidence type="ECO:0000259" key="17">
    <source>
        <dbReference type="PROSITE" id="PS51339"/>
    </source>
</evidence>
<feature type="domain" description="Myotubularin phosphatase" evidence="17">
    <location>
        <begin position="188"/>
        <end position="594"/>
    </location>
</feature>
<dbReference type="SUPFAM" id="SSF52799">
    <property type="entry name" value="(Phosphotyrosine protein) phosphatases II"/>
    <property type="match status" value="1"/>
</dbReference>
<feature type="compositionally biased region" description="Basic and acidic residues" evidence="15">
    <location>
        <begin position="739"/>
        <end position="753"/>
    </location>
</feature>
<dbReference type="Gene3D" id="3.30.40.10">
    <property type="entry name" value="Zinc/RING finger domain, C3HC4 (zinc finger)"/>
    <property type="match status" value="1"/>
</dbReference>
<dbReference type="GO" id="GO:0061952">
    <property type="term" value="P:midbody abscission"/>
    <property type="evidence" value="ECO:0007669"/>
    <property type="project" value="UniProtKB-ARBA"/>
</dbReference>
<dbReference type="Pfam" id="PF01363">
    <property type="entry name" value="FYVE"/>
    <property type="match status" value="1"/>
</dbReference>
<evidence type="ECO:0000313" key="19">
    <source>
        <dbReference type="Proteomes" id="UP001519460"/>
    </source>
</evidence>
<dbReference type="Proteomes" id="UP001519460">
    <property type="component" value="Unassembled WGS sequence"/>
</dbReference>
<dbReference type="InterPro" id="IPR046978">
    <property type="entry name" value="MTMR4_FYVE"/>
</dbReference>
<dbReference type="PROSITE" id="PS00383">
    <property type="entry name" value="TYR_PHOSPHATASE_1"/>
    <property type="match status" value="1"/>
</dbReference>
<evidence type="ECO:0000256" key="4">
    <source>
        <dbReference type="ARBA" id="ARBA00022723"/>
    </source>
</evidence>
<feature type="region of interest" description="Disordered" evidence="15">
    <location>
        <begin position="669"/>
        <end position="821"/>
    </location>
</feature>
<dbReference type="InterPro" id="IPR000306">
    <property type="entry name" value="Znf_FYVE"/>
</dbReference>
<keyword evidence="19" id="KW-1185">Reference proteome</keyword>
<dbReference type="InterPro" id="IPR010569">
    <property type="entry name" value="Myotubularin-like_Pase_dom"/>
</dbReference>
<dbReference type="SUPFAM" id="SSF50729">
    <property type="entry name" value="PH domain-like"/>
    <property type="match status" value="1"/>
</dbReference>
<keyword evidence="14" id="KW-0175">Coiled coil</keyword>
<dbReference type="InterPro" id="IPR030564">
    <property type="entry name" value="Myotubularin"/>
</dbReference>
<dbReference type="Pfam" id="PF06602">
    <property type="entry name" value="Myotub-related"/>
    <property type="match status" value="1"/>
</dbReference>
<dbReference type="EC" id="3.1.3.95" evidence="3"/>
<dbReference type="InterPro" id="IPR003595">
    <property type="entry name" value="Tyr_Pase_cat"/>
</dbReference>
<dbReference type="PROSITE" id="PS51339">
    <property type="entry name" value="PPASE_MYOTUBULARIN"/>
    <property type="match status" value="1"/>
</dbReference>
<keyword evidence="9" id="KW-0472">Membrane</keyword>
<dbReference type="GO" id="GO:0046856">
    <property type="term" value="P:phosphatidylinositol dephosphorylation"/>
    <property type="evidence" value="ECO:0007669"/>
    <property type="project" value="UniProtKB-ARBA"/>
</dbReference>
<evidence type="ECO:0000256" key="2">
    <source>
        <dbReference type="ARBA" id="ARBA00007471"/>
    </source>
</evidence>
<proteinExistence type="inferred from homology"/>
<feature type="compositionally biased region" description="Polar residues" evidence="15">
    <location>
        <begin position="800"/>
        <end position="818"/>
    </location>
</feature>
<keyword evidence="4" id="KW-0479">Metal-binding</keyword>
<feature type="binding site" evidence="12">
    <location>
        <begin position="369"/>
        <end position="370"/>
    </location>
    <ligand>
        <name>substrate</name>
    </ligand>
</feature>
<gene>
    <name evidence="18" type="ORF">BaRGS_00031349</name>
</gene>
<keyword evidence="5 13" id="KW-0863">Zinc-finger</keyword>
<dbReference type="GO" id="GO:0005829">
    <property type="term" value="C:cytosol"/>
    <property type="evidence" value="ECO:0007669"/>
    <property type="project" value="UniProtKB-ARBA"/>
</dbReference>
<name>A0ABD0JRD4_9CAEN</name>
<evidence type="ECO:0000256" key="14">
    <source>
        <dbReference type="SAM" id="Coils"/>
    </source>
</evidence>
<dbReference type="GO" id="GO:0008270">
    <property type="term" value="F:zinc ion binding"/>
    <property type="evidence" value="ECO:0007669"/>
    <property type="project" value="UniProtKB-KW"/>
</dbReference>
<dbReference type="SMART" id="SM00404">
    <property type="entry name" value="PTPc_motif"/>
    <property type="match status" value="1"/>
</dbReference>
<keyword evidence="6" id="KW-0378">Hydrolase</keyword>
<evidence type="ECO:0000256" key="11">
    <source>
        <dbReference type="PIRSR" id="PIRSR630564-1"/>
    </source>
</evidence>
<comment type="similarity">
    <text evidence="2">Belongs to the protein-tyrosine phosphatase family. Non-receptor class myotubularin subfamily.</text>
</comment>
<feature type="compositionally biased region" description="Acidic residues" evidence="15">
    <location>
        <begin position="682"/>
        <end position="692"/>
    </location>
</feature>
<dbReference type="InterPro" id="IPR029021">
    <property type="entry name" value="Prot-tyrosine_phosphatase-like"/>
</dbReference>
<dbReference type="GO" id="GO:0046474">
    <property type="term" value="P:glycerophospholipid biosynthetic process"/>
    <property type="evidence" value="ECO:0007669"/>
    <property type="project" value="UniProtKB-ARBA"/>
</dbReference>
<dbReference type="SMART" id="SM00064">
    <property type="entry name" value="FYVE"/>
    <property type="match status" value="1"/>
</dbReference>
<evidence type="ECO:0000256" key="9">
    <source>
        <dbReference type="ARBA" id="ARBA00023136"/>
    </source>
</evidence>
<feature type="region of interest" description="Disordered" evidence="15">
    <location>
        <begin position="877"/>
        <end position="897"/>
    </location>
</feature>
<evidence type="ECO:0000256" key="12">
    <source>
        <dbReference type="PIRSR" id="PIRSR630564-2"/>
    </source>
</evidence>
<evidence type="ECO:0000256" key="6">
    <source>
        <dbReference type="ARBA" id="ARBA00022801"/>
    </source>
</evidence>
<evidence type="ECO:0000256" key="13">
    <source>
        <dbReference type="PROSITE-ProRule" id="PRU00091"/>
    </source>
</evidence>
<dbReference type="GO" id="GO:0019899">
    <property type="term" value="F:enzyme binding"/>
    <property type="evidence" value="ECO:0007669"/>
    <property type="project" value="UniProtKB-ARBA"/>
</dbReference>
<evidence type="ECO:0000256" key="5">
    <source>
        <dbReference type="ARBA" id="ARBA00022771"/>
    </source>
</evidence>
<feature type="compositionally biased region" description="Polar residues" evidence="15">
    <location>
        <begin position="1"/>
        <end position="23"/>
    </location>
</feature>
<feature type="domain" description="FYVE-type" evidence="16">
    <location>
        <begin position="1187"/>
        <end position="1247"/>
    </location>
</feature>
<dbReference type="PANTHER" id="PTHR10807:SF75">
    <property type="entry name" value="PHOSPHATIDYLINOSITOL-3-PHOSPHATE PHOSPHATASE"/>
    <property type="match status" value="1"/>
</dbReference>
<accession>A0ABD0JRD4</accession>
<keyword evidence="8" id="KW-0443">Lipid metabolism</keyword>
<dbReference type="GO" id="GO:0052629">
    <property type="term" value="F:phosphatidylinositol-3,5-bisphosphate 3-phosphatase activity"/>
    <property type="evidence" value="ECO:0007669"/>
    <property type="project" value="UniProtKB-EC"/>
</dbReference>
<dbReference type="PROSITE" id="PS50178">
    <property type="entry name" value="ZF_FYVE"/>
    <property type="match status" value="1"/>
</dbReference>
<dbReference type="InterPro" id="IPR017455">
    <property type="entry name" value="Znf_FYVE-rel"/>
</dbReference>
<organism evidence="18 19">
    <name type="scientific">Batillaria attramentaria</name>
    <dbReference type="NCBI Taxonomy" id="370345"/>
    <lineage>
        <taxon>Eukaryota</taxon>
        <taxon>Metazoa</taxon>
        <taxon>Spiralia</taxon>
        <taxon>Lophotrochozoa</taxon>
        <taxon>Mollusca</taxon>
        <taxon>Gastropoda</taxon>
        <taxon>Caenogastropoda</taxon>
        <taxon>Sorbeoconcha</taxon>
        <taxon>Cerithioidea</taxon>
        <taxon>Batillariidae</taxon>
        <taxon>Batillaria</taxon>
    </lineage>
</organism>
<feature type="active site" description="Phosphocysteine intermediate" evidence="11">
    <location>
        <position position="430"/>
    </location>
</feature>
<evidence type="ECO:0000256" key="1">
    <source>
        <dbReference type="ARBA" id="ARBA00004370"/>
    </source>
</evidence>
<feature type="coiled-coil region" evidence="14">
    <location>
        <begin position="1095"/>
        <end position="1122"/>
    </location>
</feature>
<dbReference type="InterPro" id="IPR016130">
    <property type="entry name" value="Tyr_Pase_AS"/>
</dbReference>
<dbReference type="PANTHER" id="PTHR10807">
    <property type="entry name" value="MYOTUBULARIN-RELATED"/>
    <property type="match status" value="1"/>
</dbReference>
<dbReference type="InterPro" id="IPR013083">
    <property type="entry name" value="Znf_RING/FYVE/PHD"/>
</dbReference>
<feature type="binding site" evidence="12">
    <location>
        <begin position="430"/>
        <end position="436"/>
    </location>
    <ligand>
        <name>substrate</name>
    </ligand>
</feature>
<feature type="compositionally biased region" description="Low complexity" evidence="15">
    <location>
        <begin position="777"/>
        <end position="799"/>
    </location>
</feature>
<dbReference type="SUPFAM" id="SSF57903">
    <property type="entry name" value="FYVE/PHD zinc finger"/>
    <property type="match status" value="1"/>
</dbReference>
<dbReference type="FunFam" id="3.30.40.10:FF:000073">
    <property type="entry name" value="myotubularin-related protein 4 isoform X2"/>
    <property type="match status" value="1"/>
</dbReference>
<evidence type="ECO:0000256" key="10">
    <source>
        <dbReference type="ARBA" id="ARBA00032571"/>
    </source>
</evidence>
<evidence type="ECO:0000256" key="15">
    <source>
        <dbReference type="SAM" id="MobiDB-lite"/>
    </source>
</evidence>
<dbReference type="EMBL" id="JACVVK020000350">
    <property type="protein sequence ID" value="KAK7477447.1"/>
    <property type="molecule type" value="Genomic_DNA"/>
</dbReference>
<feature type="region of interest" description="Disordered" evidence="15">
    <location>
        <begin position="1"/>
        <end position="27"/>
    </location>
</feature>
<feature type="binding site" evidence="12">
    <location>
        <begin position="344"/>
        <end position="347"/>
    </location>
    <ligand>
        <name>substrate</name>
    </ligand>
</feature>
<dbReference type="AlphaFoldDB" id="A0ABD0JRD4"/>
<comment type="caution">
    <text evidence="18">The sequence shown here is derived from an EMBL/GenBank/DDBJ whole genome shotgun (WGS) entry which is preliminary data.</text>
</comment>
<dbReference type="CDD" id="cd15733">
    <property type="entry name" value="FYVE_MTMR4"/>
    <property type="match status" value="1"/>
</dbReference>
<reference evidence="18 19" key="1">
    <citation type="journal article" date="2023" name="Sci. Data">
        <title>Genome assembly of the Korean intertidal mud-creeper Batillaria attramentaria.</title>
        <authorList>
            <person name="Patra A.K."/>
            <person name="Ho P.T."/>
            <person name="Jun S."/>
            <person name="Lee S.J."/>
            <person name="Kim Y."/>
            <person name="Won Y.J."/>
        </authorList>
    </citation>
    <scope>NUCLEOTIDE SEQUENCE [LARGE SCALE GENOMIC DNA]</scope>
    <source>
        <strain evidence="18">Wonlab-2016</strain>
    </source>
</reference>
<dbReference type="GO" id="GO:0060090">
    <property type="term" value="F:molecular adaptor activity"/>
    <property type="evidence" value="ECO:0007669"/>
    <property type="project" value="UniProtKB-ARBA"/>
</dbReference>
<evidence type="ECO:0000313" key="18">
    <source>
        <dbReference type="EMBL" id="KAK7477447.1"/>
    </source>
</evidence>
<keyword evidence="7" id="KW-0862">Zinc</keyword>
<feature type="region of interest" description="Disordered" evidence="15">
    <location>
        <begin position="934"/>
        <end position="956"/>
    </location>
</feature>
<evidence type="ECO:0000256" key="8">
    <source>
        <dbReference type="ARBA" id="ARBA00023098"/>
    </source>
</evidence>
<comment type="subcellular location">
    <subcellularLocation>
        <location evidence="1">Membrane</location>
    </subcellularLocation>
</comment>
<protein>
    <recommendedName>
        <fullName evidence="3">phosphatidylinositol-3,5-bisphosphate 3-phosphatase</fullName>
        <ecNumber evidence="3">3.1.3.95</ecNumber>
    </recommendedName>
    <alternativeName>
        <fullName evidence="10">Phosphatidylinositol-3,5-bisphosphate 3-phosphatase</fullName>
    </alternativeName>
</protein>
<evidence type="ECO:0000259" key="16">
    <source>
        <dbReference type="PROSITE" id="PS50178"/>
    </source>
</evidence>